<feature type="compositionally biased region" description="Low complexity" evidence="2">
    <location>
        <begin position="185"/>
        <end position="216"/>
    </location>
</feature>
<feature type="region of interest" description="Disordered" evidence="2">
    <location>
        <begin position="144"/>
        <end position="348"/>
    </location>
</feature>
<gene>
    <name evidence="3" type="ORF">SAMN06295912_12131</name>
</gene>
<feature type="compositionally biased region" description="Low complexity" evidence="2">
    <location>
        <begin position="231"/>
        <end position="249"/>
    </location>
</feature>
<proteinExistence type="inferred from homology"/>
<dbReference type="Gene3D" id="1.10.10.1550">
    <property type="entry name" value="ROS/MUCR transcriptional regulator protein"/>
    <property type="match status" value="1"/>
</dbReference>
<feature type="compositionally biased region" description="Low complexity" evidence="2">
    <location>
        <begin position="144"/>
        <end position="165"/>
    </location>
</feature>
<dbReference type="GO" id="GO:0006355">
    <property type="term" value="P:regulation of DNA-templated transcription"/>
    <property type="evidence" value="ECO:0007669"/>
    <property type="project" value="InterPro"/>
</dbReference>
<reference evidence="4" key="1">
    <citation type="submission" date="2017-06" db="EMBL/GenBank/DDBJ databases">
        <authorList>
            <person name="Varghese N."/>
            <person name="Submissions S."/>
        </authorList>
    </citation>
    <scope>NUCLEOTIDE SEQUENCE [LARGE SCALE GENOMIC DNA]</scope>
    <source>
        <strain evidence="4">LNB2</strain>
    </source>
</reference>
<evidence type="ECO:0000256" key="2">
    <source>
        <dbReference type="SAM" id="MobiDB-lite"/>
    </source>
</evidence>
<dbReference type="InterPro" id="IPR041920">
    <property type="entry name" value="ROS/MUCR_sf"/>
</dbReference>
<feature type="compositionally biased region" description="Basic and acidic residues" evidence="2">
    <location>
        <begin position="338"/>
        <end position="348"/>
    </location>
</feature>
<evidence type="ECO:0000313" key="4">
    <source>
        <dbReference type="Proteomes" id="UP000198281"/>
    </source>
</evidence>
<dbReference type="InterPro" id="IPR008807">
    <property type="entry name" value="ROS_MUCR"/>
</dbReference>
<organism evidence="3 4">
    <name type="scientific">Edaphosphingomonas laterariae</name>
    <dbReference type="NCBI Taxonomy" id="861865"/>
    <lineage>
        <taxon>Bacteria</taxon>
        <taxon>Pseudomonadati</taxon>
        <taxon>Pseudomonadota</taxon>
        <taxon>Alphaproteobacteria</taxon>
        <taxon>Sphingomonadales</taxon>
        <taxon>Rhizorhabdaceae</taxon>
        <taxon>Edaphosphingomonas</taxon>
    </lineage>
</organism>
<dbReference type="RefSeq" id="WP_089220590.1">
    <property type="nucleotide sequence ID" value="NZ_FZOS01000021.1"/>
</dbReference>
<accession>A0A239I7A0</accession>
<sequence>MSDQPGEEKRNPIELATEITIAWLNNPNSRVNPDDVPEFLRKMHDTITDMGRAIKEVAATIVEHVPAVPVRASIKPDYLISLIDGSKLKTLKRHLSKHGLTPAGYRERFGLKADYPMVAANYAEARRQVAKRLGLGRKPAAPARVAAPAATSMAPVAQPEAAPQPKTRTKPKARGVAAKSHASSPGKTAAKKVAAAPAQAAALPATAPVVAPEAGGSRSKPAGTARKARSKPASQPAAPDSAASPSATRARARKASAETPASVAAAPARSGAKPMAATRPSRSTAARPAKAARTLAKKNEAALISSARPDTQPPAAARPGSVAKPGKARVKSPPKPRQASERGGAKAG</sequence>
<dbReference type="Pfam" id="PF05443">
    <property type="entry name" value="ROS_MUCR"/>
    <property type="match status" value="1"/>
</dbReference>
<dbReference type="Proteomes" id="UP000198281">
    <property type="component" value="Unassembled WGS sequence"/>
</dbReference>
<dbReference type="GO" id="GO:0008270">
    <property type="term" value="F:zinc ion binding"/>
    <property type="evidence" value="ECO:0007669"/>
    <property type="project" value="InterPro"/>
</dbReference>
<evidence type="ECO:0000256" key="1">
    <source>
        <dbReference type="ARBA" id="ARBA00007031"/>
    </source>
</evidence>
<comment type="similarity">
    <text evidence="1">Belongs to the ros/MucR family.</text>
</comment>
<protein>
    <submittedName>
        <fullName evidence="3">Transcriptional regulator, MucR family</fullName>
    </submittedName>
</protein>
<dbReference type="GO" id="GO:0003677">
    <property type="term" value="F:DNA binding"/>
    <property type="evidence" value="ECO:0007669"/>
    <property type="project" value="InterPro"/>
</dbReference>
<dbReference type="EMBL" id="FZOS01000021">
    <property type="protein sequence ID" value="SNS88204.1"/>
    <property type="molecule type" value="Genomic_DNA"/>
</dbReference>
<feature type="compositionally biased region" description="Low complexity" evidence="2">
    <location>
        <begin position="257"/>
        <end position="294"/>
    </location>
</feature>
<keyword evidence="4" id="KW-1185">Reference proteome</keyword>
<evidence type="ECO:0000313" key="3">
    <source>
        <dbReference type="EMBL" id="SNS88204.1"/>
    </source>
</evidence>
<name>A0A239I7A0_9SPHN</name>
<dbReference type="OrthoDB" id="9809693at2"/>
<dbReference type="AlphaFoldDB" id="A0A239I7A0"/>